<evidence type="ECO:0000256" key="2">
    <source>
        <dbReference type="ARBA" id="ARBA00023125"/>
    </source>
</evidence>
<dbReference type="EMBL" id="JACKXE010000001">
    <property type="protein sequence ID" value="MBB6628770.1"/>
    <property type="molecule type" value="Genomic_DNA"/>
</dbReference>
<protein>
    <submittedName>
        <fullName evidence="5">Helix-turn-helix transcriptional regulator</fullName>
    </submittedName>
</protein>
<dbReference type="GO" id="GO:0003677">
    <property type="term" value="F:DNA binding"/>
    <property type="evidence" value="ECO:0007669"/>
    <property type="project" value="UniProtKB-KW"/>
</dbReference>
<dbReference type="PRINTS" id="PR00778">
    <property type="entry name" value="HTHARSR"/>
</dbReference>
<evidence type="ECO:0000313" key="6">
    <source>
        <dbReference type="Proteomes" id="UP000523955"/>
    </source>
</evidence>
<dbReference type="InterPro" id="IPR001845">
    <property type="entry name" value="HTH_ArsR_DNA-bd_dom"/>
</dbReference>
<dbReference type="RefSeq" id="WP_185253788.1">
    <property type="nucleotide sequence ID" value="NZ_JACKXE010000001.1"/>
</dbReference>
<dbReference type="CDD" id="cd00090">
    <property type="entry name" value="HTH_ARSR"/>
    <property type="match status" value="1"/>
</dbReference>
<reference evidence="5 6" key="1">
    <citation type="submission" date="2020-08" db="EMBL/GenBank/DDBJ databases">
        <authorList>
            <person name="Seo M.-J."/>
        </authorList>
    </citation>
    <scope>NUCLEOTIDE SEQUENCE [LARGE SCALE GENOMIC DNA]</scope>
    <source>
        <strain evidence="5 6">KIGAM211</strain>
    </source>
</reference>
<dbReference type="InterPro" id="IPR036390">
    <property type="entry name" value="WH_DNA-bd_sf"/>
</dbReference>
<dbReference type="NCBIfam" id="NF033788">
    <property type="entry name" value="HTH_metalloreg"/>
    <property type="match status" value="1"/>
</dbReference>
<dbReference type="InterPro" id="IPR036388">
    <property type="entry name" value="WH-like_DNA-bd_sf"/>
</dbReference>
<evidence type="ECO:0000313" key="5">
    <source>
        <dbReference type="EMBL" id="MBB6628770.1"/>
    </source>
</evidence>
<feature type="domain" description="HTH arsR-type" evidence="4">
    <location>
        <begin position="24"/>
        <end position="118"/>
    </location>
</feature>
<keyword evidence="3" id="KW-0804">Transcription</keyword>
<dbReference type="PANTHER" id="PTHR33154:SF18">
    <property type="entry name" value="ARSENICAL RESISTANCE OPERON REPRESSOR"/>
    <property type="match status" value="1"/>
</dbReference>
<comment type="caution">
    <text evidence="5">The sequence shown here is derived from an EMBL/GenBank/DDBJ whole genome shotgun (WGS) entry which is preliminary data.</text>
</comment>
<dbReference type="SUPFAM" id="SSF46785">
    <property type="entry name" value="Winged helix' DNA-binding domain"/>
    <property type="match status" value="1"/>
</dbReference>
<evidence type="ECO:0000256" key="3">
    <source>
        <dbReference type="ARBA" id="ARBA00023163"/>
    </source>
</evidence>
<proteinExistence type="predicted"/>
<dbReference type="InterPro" id="IPR051081">
    <property type="entry name" value="HTH_MetalResp_TranReg"/>
</dbReference>
<evidence type="ECO:0000259" key="4">
    <source>
        <dbReference type="PROSITE" id="PS50987"/>
    </source>
</evidence>
<keyword evidence="2" id="KW-0238">DNA-binding</keyword>
<dbReference type="PROSITE" id="PS00846">
    <property type="entry name" value="HTH_ARSR_1"/>
    <property type="match status" value="1"/>
</dbReference>
<dbReference type="GO" id="GO:0003700">
    <property type="term" value="F:DNA-binding transcription factor activity"/>
    <property type="evidence" value="ECO:0007669"/>
    <property type="project" value="InterPro"/>
</dbReference>
<dbReference type="PROSITE" id="PS50987">
    <property type="entry name" value="HTH_ARSR_2"/>
    <property type="match status" value="1"/>
</dbReference>
<dbReference type="Proteomes" id="UP000523955">
    <property type="component" value="Unassembled WGS sequence"/>
</dbReference>
<name>A0A7X0VBT6_9ACTN</name>
<keyword evidence="6" id="KW-1185">Reference proteome</keyword>
<dbReference type="Pfam" id="PF01022">
    <property type="entry name" value="HTH_5"/>
    <property type="match status" value="1"/>
</dbReference>
<accession>A0A7X0VBT6</accession>
<keyword evidence="1" id="KW-0805">Transcription regulation</keyword>
<sequence length="118" mass="12672">MSKSLTLTPVETVACCSPLTSEPLTTEQAERIVPLVKAIADPVRLRLLSLVAAHEGGEACVCDLNDAFELSQPTISHHLKVLHEAGLLEREKRGVWVYYRVATAALRDLGALLGGVVA</sequence>
<dbReference type="SMART" id="SM00418">
    <property type="entry name" value="HTH_ARSR"/>
    <property type="match status" value="1"/>
</dbReference>
<dbReference type="AlphaFoldDB" id="A0A7X0VBT6"/>
<gene>
    <name evidence="5" type="ORF">H5V45_15695</name>
</gene>
<dbReference type="InterPro" id="IPR018334">
    <property type="entry name" value="ArsR_HTH"/>
</dbReference>
<dbReference type="PANTHER" id="PTHR33154">
    <property type="entry name" value="TRANSCRIPTIONAL REGULATOR, ARSR FAMILY"/>
    <property type="match status" value="1"/>
</dbReference>
<dbReference type="InterPro" id="IPR011991">
    <property type="entry name" value="ArsR-like_HTH"/>
</dbReference>
<dbReference type="Gene3D" id="1.10.10.10">
    <property type="entry name" value="Winged helix-like DNA-binding domain superfamily/Winged helix DNA-binding domain"/>
    <property type="match status" value="1"/>
</dbReference>
<organism evidence="5 6">
    <name type="scientific">Nocardioides luti</name>
    <dbReference type="NCBI Taxonomy" id="2761101"/>
    <lineage>
        <taxon>Bacteria</taxon>
        <taxon>Bacillati</taxon>
        <taxon>Actinomycetota</taxon>
        <taxon>Actinomycetes</taxon>
        <taxon>Propionibacteriales</taxon>
        <taxon>Nocardioidaceae</taxon>
        <taxon>Nocardioides</taxon>
    </lineage>
</organism>
<evidence type="ECO:0000256" key="1">
    <source>
        <dbReference type="ARBA" id="ARBA00023015"/>
    </source>
</evidence>